<dbReference type="InterPro" id="IPR057666">
    <property type="entry name" value="DrpA_SLOG"/>
</dbReference>
<dbReference type="Proteomes" id="UP000199054">
    <property type="component" value="Unassembled WGS sequence"/>
</dbReference>
<dbReference type="PANTHER" id="PTHR43022:SF1">
    <property type="entry name" value="PROTEIN SMF"/>
    <property type="match status" value="1"/>
</dbReference>
<dbReference type="SUPFAM" id="SSF102405">
    <property type="entry name" value="MCP/YpsA-like"/>
    <property type="match status" value="1"/>
</dbReference>
<dbReference type="GO" id="GO:0009294">
    <property type="term" value="P:DNA-mediated transformation"/>
    <property type="evidence" value="ECO:0007669"/>
    <property type="project" value="InterPro"/>
</dbReference>
<dbReference type="EMBL" id="FODE01000054">
    <property type="protein sequence ID" value="SEO25857.1"/>
    <property type="molecule type" value="Genomic_DNA"/>
</dbReference>
<feature type="domain" description="Smf/DprA SLOG" evidence="2">
    <location>
        <begin position="23"/>
        <end position="208"/>
    </location>
</feature>
<dbReference type="PANTHER" id="PTHR43022">
    <property type="entry name" value="PROTEIN SMF"/>
    <property type="match status" value="1"/>
</dbReference>
<comment type="similarity">
    <text evidence="1">Belongs to the DprA/Smf family.</text>
</comment>
<evidence type="ECO:0000313" key="4">
    <source>
        <dbReference type="Proteomes" id="UP000199054"/>
    </source>
</evidence>
<dbReference type="RefSeq" id="WP_244519368.1">
    <property type="nucleotide sequence ID" value="NZ_FODE01000054.1"/>
</dbReference>
<dbReference type="STRING" id="34002.SAMN04489859_105412"/>
<evidence type="ECO:0000313" key="3">
    <source>
        <dbReference type="EMBL" id="SEO25857.1"/>
    </source>
</evidence>
<name>A0A1H8N8C6_9RHOB</name>
<keyword evidence="4" id="KW-1185">Reference proteome</keyword>
<accession>A0A1H8N8C6</accession>
<evidence type="ECO:0000259" key="2">
    <source>
        <dbReference type="Pfam" id="PF02481"/>
    </source>
</evidence>
<dbReference type="Pfam" id="PF02481">
    <property type="entry name" value="DNA_processg_A"/>
    <property type="match status" value="1"/>
</dbReference>
<proteinExistence type="inferred from homology"/>
<organism evidence="3 4">
    <name type="scientific">Paracoccus alcaliphilus</name>
    <dbReference type="NCBI Taxonomy" id="34002"/>
    <lineage>
        <taxon>Bacteria</taxon>
        <taxon>Pseudomonadati</taxon>
        <taxon>Pseudomonadota</taxon>
        <taxon>Alphaproteobacteria</taxon>
        <taxon>Rhodobacterales</taxon>
        <taxon>Paracoccaceae</taxon>
        <taxon>Paracoccus</taxon>
    </lineage>
</organism>
<sequence>MMRMHAELRTRDALGPFGPVEEKNAPDVLYTAGDAALLTEGLRVAIVGSRKATPDGIKRAQAVTRALVQQGIIVVSGLAEGIDTVAHRTAIEEGGRTIAVLGTPLSKAYPATNAGLLEEIKRDHLAISQFPEGYPGKSENFPRRNRTMALICDATIVIEASEKSGTRHQGWEAIRLGRDLYLLENVATNPNLTWPKQLIEYGAQILRREDLPDILLDIPNYTAGGVRAFEL</sequence>
<protein>
    <submittedName>
        <fullName evidence="3">DNA processing protein</fullName>
    </submittedName>
</protein>
<reference evidence="3 4" key="1">
    <citation type="submission" date="2016-10" db="EMBL/GenBank/DDBJ databases">
        <authorList>
            <person name="de Groot N.N."/>
        </authorList>
    </citation>
    <scope>NUCLEOTIDE SEQUENCE [LARGE SCALE GENOMIC DNA]</scope>
    <source>
        <strain evidence="3 4">DSM 8512</strain>
    </source>
</reference>
<evidence type="ECO:0000256" key="1">
    <source>
        <dbReference type="ARBA" id="ARBA00006525"/>
    </source>
</evidence>
<dbReference type="Gene3D" id="3.40.50.450">
    <property type="match status" value="1"/>
</dbReference>
<dbReference type="InterPro" id="IPR003488">
    <property type="entry name" value="DprA"/>
</dbReference>
<gene>
    <name evidence="3" type="ORF">SAMN04489859_105412</name>
</gene>
<dbReference type="AlphaFoldDB" id="A0A1H8N8C6"/>